<accession>A0A4C1X388</accession>
<feature type="compositionally biased region" description="Polar residues" evidence="1">
    <location>
        <begin position="114"/>
        <end position="123"/>
    </location>
</feature>
<gene>
    <name evidence="2" type="ORF">EVAR_87784_1</name>
</gene>
<feature type="compositionally biased region" description="Low complexity" evidence="1">
    <location>
        <begin position="134"/>
        <end position="144"/>
    </location>
</feature>
<feature type="compositionally biased region" description="Basic residues" evidence="1">
    <location>
        <begin position="197"/>
        <end position="206"/>
    </location>
</feature>
<dbReference type="Proteomes" id="UP000299102">
    <property type="component" value="Unassembled WGS sequence"/>
</dbReference>
<reference evidence="2 3" key="1">
    <citation type="journal article" date="2019" name="Commun. Biol.">
        <title>The bagworm genome reveals a unique fibroin gene that provides high tensile strength.</title>
        <authorList>
            <person name="Kono N."/>
            <person name="Nakamura H."/>
            <person name="Ohtoshi R."/>
            <person name="Tomita M."/>
            <person name="Numata K."/>
            <person name="Arakawa K."/>
        </authorList>
    </citation>
    <scope>NUCLEOTIDE SEQUENCE [LARGE SCALE GENOMIC DNA]</scope>
</reference>
<dbReference type="AlphaFoldDB" id="A0A4C1X388"/>
<name>A0A4C1X388_EUMVA</name>
<comment type="caution">
    <text evidence="2">The sequence shown here is derived from an EMBL/GenBank/DDBJ whole genome shotgun (WGS) entry which is preliminary data.</text>
</comment>
<evidence type="ECO:0000313" key="3">
    <source>
        <dbReference type="Proteomes" id="UP000299102"/>
    </source>
</evidence>
<proteinExistence type="predicted"/>
<feature type="compositionally biased region" description="Basic and acidic residues" evidence="1">
    <location>
        <begin position="1"/>
        <end position="46"/>
    </location>
</feature>
<feature type="region of interest" description="Disordered" evidence="1">
    <location>
        <begin position="1"/>
        <end position="66"/>
    </location>
</feature>
<feature type="compositionally biased region" description="Basic and acidic residues" evidence="1">
    <location>
        <begin position="148"/>
        <end position="166"/>
    </location>
</feature>
<dbReference type="EMBL" id="BGZK01000729">
    <property type="protein sequence ID" value="GBP58206.1"/>
    <property type="molecule type" value="Genomic_DNA"/>
</dbReference>
<evidence type="ECO:0000313" key="2">
    <source>
        <dbReference type="EMBL" id="GBP58206.1"/>
    </source>
</evidence>
<sequence length="206" mass="23006">MQRERIAQSHSIHRESDGRARARDSVQSKPADRARTSPVHRPRETRTPPQTRPPETHGESPPRCRVRCSCSHCSVRKLLCGLREKNLTAPTWNTGREKGVGASIPRESPRDESGATSLKTIISRSRLECRPRGPRASPRPRAAGHTARAGDFHRVLSPLFKDRMSRTEAGAGRRNLARRRPPPIETRLSPAEAPRAPARRGAGRWP</sequence>
<organism evidence="2 3">
    <name type="scientific">Eumeta variegata</name>
    <name type="common">Bagworm moth</name>
    <name type="synonym">Eumeta japonica</name>
    <dbReference type="NCBI Taxonomy" id="151549"/>
    <lineage>
        <taxon>Eukaryota</taxon>
        <taxon>Metazoa</taxon>
        <taxon>Ecdysozoa</taxon>
        <taxon>Arthropoda</taxon>
        <taxon>Hexapoda</taxon>
        <taxon>Insecta</taxon>
        <taxon>Pterygota</taxon>
        <taxon>Neoptera</taxon>
        <taxon>Endopterygota</taxon>
        <taxon>Lepidoptera</taxon>
        <taxon>Glossata</taxon>
        <taxon>Ditrysia</taxon>
        <taxon>Tineoidea</taxon>
        <taxon>Psychidae</taxon>
        <taxon>Oiketicinae</taxon>
        <taxon>Eumeta</taxon>
    </lineage>
</organism>
<feature type="region of interest" description="Disordered" evidence="1">
    <location>
        <begin position="91"/>
        <end position="206"/>
    </location>
</feature>
<evidence type="ECO:0000256" key="1">
    <source>
        <dbReference type="SAM" id="MobiDB-lite"/>
    </source>
</evidence>
<keyword evidence="3" id="KW-1185">Reference proteome</keyword>
<protein>
    <submittedName>
        <fullName evidence="2">Uncharacterized protein</fullName>
    </submittedName>
</protein>